<gene>
    <name evidence="2" type="primary">HYDIN_2</name>
    <name evidence="2" type="ORF">RLOC_00000278</name>
</gene>
<dbReference type="EMBL" id="MUZQ01000037">
    <property type="protein sequence ID" value="OWK61708.1"/>
    <property type="molecule type" value="Genomic_DNA"/>
</dbReference>
<evidence type="ECO:0000256" key="1">
    <source>
        <dbReference type="SAM" id="MobiDB-lite"/>
    </source>
</evidence>
<reference evidence="2 3" key="1">
    <citation type="submission" date="2017-05" db="EMBL/GenBank/DDBJ databases">
        <title>Genome of assembly of the Bengalese finch, Lonchura striata domestica.</title>
        <authorList>
            <person name="Colquitt B.M."/>
            <person name="Brainard M.S."/>
        </authorList>
    </citation>
    <scope>NUCLEOTIDE SEQUENCE [LARGE SCALE GENOMIC DNA]</scope>
    <source>
        <strain evidence="2">White83orange57</strain>
    </source>
</reference>
<dbReference type="GO" id="GO:1904158">
    <property type="term" value="P:axonemal central apparatus assembly"/>
    <property type="evidence" value="ECO:0007669"/>
    <property type="project" value="TreeGrafter"/>
</dbReference>
<dbReference type="PANTHER" id="PTHR23053:SF0">
    <property type="entry name" value="HYDROCEPHALUS-INDUCING PROTEIN HOMOLOG"/>
    <property type="match status" value="1"/>
</dbReference>
<name>A0A218V7A2_9PASE</name>
<feature type="region of interest" description="Disordered" evidence="1">
    <location>
        <begin position="164"/>
        <end position="193"/>
    </location>
</feature>
<comment type="caution">
    <text evidence="2">The sequence shown here is derived from an EMBL/GenBank/DDBJ whole genome shotgun (WGS) entry which is preliminary data.</text>
</comment>
<sequence>MPEATSASQAVVDLVKHRFSLAWRSWREGLSVAFGVVLGADCGVIVLGSEQSRRCRNDFVWADKLDQRMAWAPSICQAGEEGLGWKNTWSGRLIRGGFREVELWGRKELLSRARGQGKLLDWDGGVESRNYLEMSIETRWGGLVFSSSEEYHSLETPVLTPSAFQKETSHHQAEASQHSGDESAPGCPASRQEQDLHHKEYSGLCQSVPWISATPLAHGSARVPAVALDHSSPQPYPPEMMFHNYTPGEVCGVPLALRNRDKDYFHQLLCTTEREEFIVPVWAIDARAILDFPGLLDFSLSGQVQHPEDSAGWKPGQLLPAEHPELKLMLGLAELASLDPPLGMFCLGSAGAWLRPGPRWKLLIFNTSNADDEDAVSSVDSNQSRTDYVDTAHSKTELSQASSMGVLSSPTLVPAFWPYTPFPGPLPSQAGKCSCWRIEPSKGVVSTKSGVSVTVTANVADTKKFQDKVKLFIENSHMNFIPICAVGTGTTIATDKLFTPELKLGSCFRQKTAPTSPVSSAKSSFSPSE</sequence>
<accession>A0A218V7A2</accession>
<dbReference type="Proteomes" id="UP000197619">
    <property type="component" value="Unassembled WGS sequence"/>
</dbReference>
<dbReference type="GO" id="GO:0003341">
    <property type="term" value="P:cilium movement"/>
    <property type="evidence" value="ECO:0007669"/>
    <property type="project" value="TreeGrafter"/>
</dbReference>
<keyword evidence="3" id="KW-1185">Reference proteome</keyword>
<evidence type="ECO:0000313" key="2">
    <source>
        <dbReference type="EMBL" id="OWK61708.1"/>
    </source>
</evidence>
<dbReference type="AlphaFoldDB" id="A0A218V7A2"/>
<proteinExistence type="predicted"/>
<organism evidence="2 3">
    <name type="scientific">Lonchura striata</name>
    <name type="common">white-rumped munia</name>
    <dbReference type="NCBI Taxonomy" id="40157"/>
    <lineage>
        <taxon>Eukaryota</taxon>
        <taxon>Metazoa</taxon>
        <taxon>Chordata</taxon>
        <taxon>Craniata</taxon>
        <taxon>Vertebrata</taxon>
        <taxon>Euteleostomi</taxon>
        <taxon>Archelosauria</taxon>
        <taxon>Archosauria</taxon>
        <taxon>Dinosauria</taxon>
        <taxon>Saurischia</taxon>
        <taxon>Theropoda</taxon>
        <taxon>Coelurosauria</taxon>
        <taxon>Aves</taxon>
        <taxon>Neognathae</taxon>
        <taxon>Neoaves</taxon>
        <taxon>Telluraves</taxon>
        <taxon>Australaves</taxon>
        <taxon>Passeriformes</taxon>
        <taxon>Passeroidea</taxon>
        <taxon>Estrildidae</taxon>
        <taxon>Estrildinae</taxon>
        <taxon>Lonchura</taxon>
    </lineage>
</organism>
<protein>
    <submittedName>
        <fullName evidence="2">Hydrocephalus-inducing</fullName>
    </submittedName>
</protein>
<dbReference type="GO" id="GO:0005930">
    <property type="term" value="C:axoneme"/>
    <property type="evidence" value="ECO:0007669"/>
    <property type="project" value="TreeGrafter"/>
</dbReference>
<dbReference type="InterPro" id="IPR033305">
    <property type="entry name" value="Hydin-like"/>
</dbReference>
<evidence type="ECO:0000313" key="3">
    <source>
        <dbReference type="Proteomes" id="UP000197619"/>
    </source>
</evidence>
<dbReference type="PANTHER" id="PTHR23053">
    <property type="entry name" value="DLEC1 DELETED IN LUNG AND ESOPHAGEAL CANCER 1"/>
    <property type="match status" value="1"/>
</dbReference>